<keyword evidence="3" id="KW-1185">Reference proteome</keyword>
<dbReference type="Pfam" id="PF00646">
    <property type="entry name" value="F-box"/>
    <property type="match status" value="1"/>
</dbReference>
<evidence type="ECO:0000313" key="2">
    <source>
        <dbReference type="EMBL" id="KZT03234.1"/>
    </source>
</evidence>
<dbReference type="OrthoDB" id="3034442at2759"/>
<name>A0A165CQF9_9APHY</name>
<evidence type="ECO:0000313" key="3">
    <source>
        <dbReference type="Proteomes" id="UP000076871"/>
    </source>
</evidence>
<dbReference type="STRING" id="1314785.A0A165CQF9"/>
<sequence length="526" mass="57671">MDEISPRSLSSIDDDTLIIIFSFLPVQSVLAIRQTSRRMVAISHTHAIWHSAYVREILLAGLPFPHRELAVMDASELEHCVCRAIRIGRFWLDPLAQPRDITDFQASSGTGVSKLCFLPGYGGRRIATVTKGIWSVIACWEVSLGKNPPQSASIRKVAEWCPKGMIFTGFVVNTDAHADAVAATSVTGGSEQCIEILCISDDRADDGPATIKCVRTIRTSFRPIALEGDMIAYSDDSSETRIMDLRSGALAILRSAEEPVDQRFQYNRCLQVVFAYRSILVVRARSVELFEMPVLRSNSETFSYHPLANHSFGWIDGVSVKVQACPSDVDSGPIEPLSILLRAESDDPWTSDVHTLDLYTLEPNPQYIEDLRILPVDGAQDATPPSLSIDRTIGRSPYLFPPMHSKLSSPSVRGILRCTDIILGPYGTAVWIQPRPAHSADLTTLDVHASETQAPNTAMKATETLAGAVFAGLLQRAHPDIDLRARTLWAQLPGASHWTSLDYVEELGLLAIGSSDGRVTVLELGL</sequence>
<dbReference type="GeneID" id="63821893"/>
<organism evidence="2 3">
    <name type="scientific">Laetiporus sulphureus 93-53</name>
    <dbReference type="NCBI Taxonomy" id="1314785"/>
    <lineage>
        <taxon>Eukaryota</taxon>
        <taxon>Fungi</taxon>
        <taxon>Dikarya</taxon>
        <taxon>Basidiomycota</taxon>
        <taxon>Agaricomycotina</taxon>
        <taxon>Agaricomycetes</taxon>
        <taxon>Polyporales</taxon>
        <taxon>Laetiporus</taxon>
    </lineage>
</organism>
<dbReference type="AlphaFoldDB" id="A0A165CQF9"/>
<evidence type="ECO:0000259" key="1">
    <source>
        <dbReference type="PROSITE" id="PS50181"/>
    </source>
</evidence>
<dbReference type="InParanoid" id="A0A165CQF9"/>
<protein>
    <recommendedName>
        <fullName evidence="1">F-box domain-containing protein</fullName>
    </recommendedName>
</protein>
<accession>A0A165CQF9</accession>
<dbReference type="PROSITE" id="PS50181">
    <property type="entry name" value="FBOX"/>
    <property type="match status" value="1"/>
</dbReference>
<gene>
    <name evidence="2" type="ORF">LAESUDRAFT_660285</name>
</gene>
<reference evidence="2 3" key="1">
    <citation type="journal article" date="2016" name="Mol. Biol. Evol.">
        <title>Comparative Genomics of Early-Diverging Mushroom-Forming Fungi Provides Insights into the Origins of Lignocellulose Decay Capabilities.</title>
        <authorList>
            <person name="Nagy L.G."/>
            <person name="Riley R."/>
            <person name="Tritt A."/>
            <person name="Adam C."/>
            <person name="Daum C."/>
            <person name="Floudas D."/>
            <person name="Sun H."/>
            <person name="Yadav J.S."/>
            <person name="Pangilinan J."/>
            <person name="Larsson K.H."/>
            <person name="Matsuura K."/>
            <person name="Barry K."/>
            <person name="Labutti K."/>
            <person name="Kuo R."/>
            <person name="Ohm R.A."/>
            <person name="Bhattacharya S.S."/>
            <person name="Shirouzu T."/>
            <person name="Yoshinaga Y."/>
            <person name="Martin F.M."/>
            <person name="Grigoriev I.V."/>
            <person name="Hibbett D.S."/>
        </authorList>
    </citation>
    <scope>NUCLEOTIDE SEQUENCE [LARGE SCALE GENOMIC DNA]</scope>
    <source>
        <strain evidence="2 3">93-53</strain>
    </source>
</reference>
<dbReference type="SUPFAM" id="SSF81383">
    <property type="entry name" value="F-box domain"/>
    <property type="match status" value="1"/>
</dbReference>
<dbReference type="Gene3D" id="1.20.1280.50">
    <property type="match status" value="1"/>
</dbReference>
<dbReference type="EMBL" id="KV427646">
    <property type="protein sequence ID" value="KZT03234.1"/>
    <property type="molecule type" value="Genomic_DNA"/>
</dbReference>
<dbReference type="RefSeq" id="XP_040760974.1">
    <property type="nucleotide sequence ID" value="XM_040904863.1"/>
</dbReference>
<proteinExistence type="predicted"/>
<feature type="domain" description="F-box" evidence="1">
    <location>
        <begin position="6"/>
        <end position="52"/>
    </location>
</feature>
<dbReference type="InterPro" id="IPR036047">
    <property type="entry name" value="F-box-like_dom_sf"/>
</dbReference>
<dbReference type="InterPro" id="IPR001810">
    <property type="entry name" value="F-box_dom"/>
</dbReference>
<dbReference type="Proteomes" id="UP000076871">
    <property type="component" value="Unassembled WGS sequence"/>
</dbReference>